<sequence>MNEALYEQRSLIERMRGHRKINCATARYWLQFVQDAGHHESMRDTEGDKSVSANAR</sequence>
<proteinExistence type="predicted"/>
<evidence type="ECO:0000313" key="3">
    <source>
        <dbReference type="Proteomes" id="UP001162318"/>
    </source>
</evidence>
<feature type="compositionally biased region" description="Basic and acidic residues" evidence="1">
    <location>
        <begin position="37"/>
        <end position="49"/>
    </location>
</feature>
<protein>
    <submittedName>
        <fullName evidence="2">Uncharacterized protein</fullName>
    </submittedName>
</protein>
<reference evidence="2" key="1">
    <citation type="submission" date="2022-09" db="EMBL/GenBank/DDBJ databases">
        <title>Intensive care unit water sources are persistently colonized with multi-drug resistant bacteria and are the site of extensive horizontal gene transfer of antibiotic resistance genes.</title>
        <authorList>
            <person name="Diorio-Toth L."/>
        </authorList>
    </citation>
    <scope>NUCLEOTIDE SEQUENCE</scope>
    <source>
        <strain evidence="2">GD03659</strain>
    </source>
</reference>
<evidence type="ECO:0000256" key="1">
    <source>
        <dbReference type="SAM" id="MobiDB-lite"/>
    </source>
</evidence>
<dbReference type="AlphaFoldDB" id="A0AA43BF64"/>
<dbReference type="Proteomes" id="UP001162318">
    <property type="component" value="Unassembled WGS sequence"/>
</dbReference>
<gene>
    <name evidence="2" type="ORF">N5J77_29945</name>
</gene>
<feature type="region of interest" description="Disordered" evidence="1">
    <location>
        <begin position="37"/>
        <end position="56"/>
    </location>
</feature>
<dbReference type="RefSeq" id="WP_159078616.1">
    <property type="nucleotide sequence ID" value="NZ_CP020925.1"/>
</dbReference>
<dbReference type="EMBL" id="JAOCKX010000118">
    <property type="protein sequence ID" value="MDH2135344.1"/>
    <property type="molecule type" value="Genomic_DNA"/>
</dbReference>
<name>A0AA43BF64_SPHYA</name>
<organism evidence="2 3">
    <name type="scientific">Sphingobium yanoikuyae</name>
    <name type="common">Sphingomonas yanoikuyae</name>
    <dbReference type="NCBI Taxonomy" id="13690"/>
    <lineage>
        <taxon>Bacteria</taxon>
        <taxon>Pseudomonadati</taxon>
        <taxon>Pseudomonadota</taxon>
        <taxon>Alphaproteobacteria</taxon>
        <taxon>Sphingomonadales</taxon>
        <taxon>Sphingomonadaceae</taxon>
        <taxon>Sphingobium</taxon>
    </lineage>
</organism>
<evidence type="ECO:0000313" key="2">
    <source>
        <dbReference type="EMBL" id="MDH2135344.1"/>
    </source>
</evidence>
<accession>A0AA43BF64</accession>
<comment type="caution">
    <text evidence="2">The sequence shown here is derived from an EMBL/GenBank/DDBJ whole genome shotgun (WGS) entry which is preliminary data.</text>
</comment>